<proteinExistence type="predicted"/>
<evidence type="ECO:0000313" key="2">
    <source>
        <dbReference type="Proteomes" id="UP000324800"/>
    </source>
</evidence>
<evidence type="ECO:0000313" key="1">
    <source>
        <dbReference type="EMBL" id="KAA6382340.1"/>
    </source>
</evidence>
<gene>
    <name evidence="1" type="ORF">EZS28_022133</name>
</gene>
<reference evidence="1 2" key="1">
    <citation type="submission" date="2019-03" db="EMBL/GenBank/DDBJ databases">
        <title>Single cell metagenomics reveals metabolic interactions within the superorganism composed of flagellate Streblomastix strix and complex community of Bacteroidetes bacteria on its surface.</title>
        <authorList>
            <person name="Treitli S.C."/>
            <person name="Kolisko M."/>
            <person name="Husnik F."/>
            <person name="Keeling P."/>
            <person name="Hampl V."/>
        </authorList>
    </citation>
    <scope>NUCLEOTIDE SEQUENCE [LARGE SCALE GENOMIC DNA]</scope>
    <source>
        <strain evidence="1">ST1C</strain>
    </source>
</reference>
<dbReference type="Proteomes" id="UP000324800">
    <property type="component" value="Unassembled WGS sequence"/>
</dbReference>
<accession>A0A5J4VIP0</accession>
<dbReference type="EMBL" id="SNRW01006833">
    <property type="protein sequence ID" value="KAA6382340.1"/>
    <property type="molecule type" value="Genomic_DNA"/>
</dbReference>
<sequence>MCLESNLLVKLSLRLVSYSRSDVEFGGQCDFPGQKPKMPCASSRRTVLKTRFFLIIVFMHLSQKVYKIKE</sequence>
<name>A0A5J4VIP0_9EUKA</name>
<organism evidence="1 2">
    <name type="scientific">Streblomastix strix</name>
    <dbReference type="NCBI Taxonomy" id="222440"/>
    <lineage>
        <taxon>Eukaryota</taxon>
        <taxon>Metamonada</taxon>
        <taxon>Preaxostyla</taxon>
        <taxon>Oxymonadida</taxon>
        <taxon>Streblomastigidae</taxon>
        <taxon>Streblomastix</taxon>
    </lineage>
</organism>
<protein>
    <submittedName>
        <fullName evidence="1">Uncharacterized protein</fullName>
    </submittedName>
</protein>
<dbReference type="AlphaFoldDB" id="A0A5J4VIP0"/>
<comment type="caution">
    <text evidence="1">The sequence shown here is derived from an EMBL/GenBank/DDBJ whole genome shotgun (WGS) entry which is preliminary data.</text>
</comment>